<dbReference type="Pfam" id="PF16881">
    <property type="entry name" value="LIAS_N"/>
    <property type="match status" value="1"/>
</dbReference>
<feature type="domain" description="Lipoyl synthase N-terminal" evidence="1">
    <location>
        <begin position="16"/>
        <end position="74"/>
    </location>
</feature>
<gene>
    <name evidence="3" type="primary">LIAS</name>
</gene>
<accession>A0ABM0ZQL7</accession>
<dbReference type="Proteomes" id="UP000694863">
    <property type="component" value="Unplaced"/>
</dbReference>
<evidence type="ECO:0000259" key="1">
    <source>
        <dbReference type="Pfam" id="PF16881"/>
    </source>
</evidence>
<evidence type="ECO:0000313" key="3">
    <source>
        <dbReference type="RefSeq" id="XP_012860325.1"/>
    </source>
</evidence>
<keyword evidence="2" id="KW-1185">Reference proteome</keyword>
<sequence>MSLRCGGAARTLAPPVLGRYLCSPGRTLSSLPDEKKKFLQNGPDLQDFVSGDLADKSAWDDYKGNLKRQKGERCVRRPAVPILASVGEAENTLQPQPRSW</sequence>
<evidence type="ECO:0000313" key="2">
    <source>
        <dbReference type="Proteomes" id="UP000694863"/>
    </source>
</evidence>
<reference evidence="3" key="1">
    <citation type="submission" date="2025-08" db="UniProtKB">
        <authorList>
            <consortium name="RefSeq"/>
        </authorList>
    </citation>
    <scope>IDENTIFICATION</scope>
</reference>
<protein>
    <submittedName>
        <fullName evidence="3">Lipoyl synthase, mitochondrial isoform X2</fullName>
    </submittedName>
</protein>
<name>A0ABM0ZQL7_ECHTE</name>
<organism evidence="2 3">
    <name type="scientific">Echinops telfairi</name>
    <name type="common">Lesser hedgehog tenrec</name>
    <dbReference type="NCBI Taxonomy" id="9371"/>
    <lineage>
        <taxon>Eukaryota</taxon>
        <taxon>Metazoa</taxon>
        <taxon>Chordata</taxon>
        <taxon>Craniata</taxon>
        <taxon>Vertebrata</taxon>
        <taxon>Euteleostomi</taxon>
        <taxon>Mammalia</taxon>
        <taxon>Eutheria</taxon>
        <taxon>Afrotheria</taxon>
        <taxon>Tenrecidae</taxon>
        <taxon>Tenrecinae</taxon>
        <taxon>Echinops</taxon>
    </lineage>
</organism>
<dbReference type="RefSeq" id="XP_012860325.1">
    <property type="nucleotide sequence ID" value="XM_013004871.2"/>
</dbReference>
<dbReference type="InterPro" id="IPR031691">
    <property type="entry name" value="LIAS_N"/>
</dbReference>
<dbReference type="GeneID" id="101653232"/>
<proteinExistence type="predicted"/>